<dbReference type="FunFam" id="1.25.40.10:FF:000158">
    <property type="entry name" value="pentatricopeptide repeat-containing protein At2g33680"/>
    <property type="match status" value="1"/>
</dbReference>
<reference evidence="4" key="2">
    <citation type="journal article" date="2015" name="Data Brief">
        <title>Shoot transcriptome of the giant reed, Arundo donax.</title>
        <authorList>
            <person name="Barrero R.A."/>
            <person name="Guerrero F.D."/>
            <person name="Moolhuijzen P."/>
            <person name="Goolsby J.A."/>
            <person name="Tidwell J."/>
            <person name="Bellgard S.E."/>
            <person name="Bellgard M.I."/>
        </authorList>
    </citation>
    <scope>NUCLEOTIDE SEQUENCE</scope>
    <source>
        <tissue evidence="4">Shoot tissue taken approximately 20 cm above the soil surface</tissue>
    </source>
</reference>
<feature type="repeat" description="PPR" evidence="3">
    <location>
        <begin position="24"/>
        <end position="58"/>
    </location>
</feature>
<dbReference type="GO" id="GO:0099402">
    <property type="term" value="P:plant organ development"/>
    <property type="evidence" value="ECO:0007669"/>
    <property type="project" value="UniProtKB-ARBA"/>
</dbReference>
<reference evidence="4" key="1">
    <citation type="submission" date="2014-09" db="EMBL/GenBank/DDBJ databases">
        <authorList>
            <person name="Magalhaes I.L.F."/>
            <person name="Oliveira U."/>
            <person name="Santos F.R."/>
            <person name="Vidigal T.H.D.A."/>
            <person name="Brescovit A.D."/>
            <person name="Santos A.J."/>
        </authorList>
    </citation>
    <scope>NUCLEOTIDE SEQUENCE</scope>
    <source>
        <tissue evidence="4">Shoot tissue taken approximately 20 cm above the soil surface</tissue>
    </source>
</reference>
<dbReference type="InterPro" id="IPR011990">
    <property type="entry name" value="TPR-like_helical_dom_sf"/>
</dbReference>
<dbReference type="PANTHER" id="PTHR47926">
    <property type="entry name" value="PENTATRICOPEPTIDE REPEAT-CONTAINING PROTEIN"/>
    <property type="match status" value="1"/>
</dbReference>
<dbReference type="Pfam" id="PF13041">
    <property type="entry name" value="PPR_2"/>
    <property type="match status" value="2"/>
</dbReference>
<feature type="repeat" description="PPR" evidence="3">
    <location>
        <begin position="125"/>
        <end position="159"/>
    </location>
</feature>
<dbReference type="AlphaFoldDB" id="A0A0A9D4I3"/>
<dbReference type="InterPro" id="IPR046960">
    <property type="entry name" value="PPR_At4g14850-like_plant"/>
</dbReference>
<dbReference type="EMBL" id="GBRH01219273">
    <property type="protein sequence ID" value="JAD78622.1"/>
    <property type="molecule type" value="Transcribed_RNA"/>
</dbReference>
<keyword evidence="1" id="KW-0677">Repeat</keyword>
<evidence type="ECO:0000256" key="3">
    <source>
        <dbReference type="PROSITE-ProRule" id="PRU00708"/>
    </source>
</evidence>
<evidence type="ECO:0008006" key="5">
    <source>
        <dbReference type="Google" id="ProtNLM"/>
    </source>
</evidence>
<evidence type="ECO:0000256" key="1">
    <source>
        <dbReference type="ARBA" id="ARBA00022737"/>
    </source>
</evidence>
<dbReference type="GO" id="GO:0003723">
    <property type="term" value="F:RNA binding"/>
    <property type="evidence" value="ECO:0007669"/>
    <property type="project" value="InterPro"/>
</dbReference>
<organism evidence="4">
    <name type="scientific">Arundo donax</name>
    <name type="common">Giant reed</name>
    <name type="synonym">Donax arundinaceus</name>
    <dbReference type="NCBI Taxonomy" id="35708"/>
    <lineage>
        <taxon>Eukaryota</taxon>
        <taxon>Viridiplantae</taxon>
        <taxon>Streptophyta</taxon>
        <taxon>Embryophyta</taxon>
        <taxon>Tracheophyta</taxon>
        <taxon>Spermatophyta</taxon>
        <taxon>Magnoliopsida</taxon>
        <taxon>Liliopsida</taxon>
        <taxon>Poales</taxon>
        <taxon>Poaceae</taxon>
        <taxon>PACMAD clade</taxon>
        <taxon>Arundinoideae</taxon>
        <taxon>Arundineae</taxon>
        <taxon>Arundo</taxon>
    </lineage>
</organism>
<accession>A0A0A9D4I3</accession>
<dbReference type="PROSITE" id="PS51375">
    <property type="entry name" value="PPR"/>
    <property type="match status" value="2"/>
</dbReference>
<evidence type="ECO:0000313" key="4">
    <source>
        <dbReference type="EMBL" id="JAD78622.1"/>
    </source>
</evidence>
<keyword evidence="2" id="KW-0809">Transit peptide</keyword>
<name>A0A0A9D4I3_ARUDO</name>
<proteinExistence type="predicted"/>
<dbReference type="Gene3D" id="1.25.40.10">
    <property type="entry name" value="Tetratricopeptide repeat domain"/>
    <property type="match status" value="3"/>
</dbReference>
<dbReference type="GO" id="GO:0009451">
    <property type="term" value="P:RNA modification"/>
    <property type="evidence" value="ECO:0007669"/>
    <property type="project" value="InterPro"/>
</dbReference>
<dbReference type="PANTHER" id="PTHR47926:SF462">
    <property type="entry name" value="PENTATRICOPEPTIDE REPEAT-CONTAINING PROTEIN"/>
    <property type="match status" value="1"/>
</dbReference>
<protein>
    <recommendedName>
        <fullName evidence="5">Pentatricopeptide repeat-containing protein</fullName>
    </recommendedName>
</protein>
<evidence type="ECO:0000256" key="2">
    <source>
        <dbReference type="ARBA" id="ARBA00022946"/>
    </source>
</evidence>
<dbReference type="InterPro" id="IPR002885">
    <property type="entry name" value="PPR_rpt"/>
</dbReference>
<dbReference type="NCBIfam" id="TIGR00756">
    <property type="entry name" value="PPR"/>
    <property type="match status" value="1"/>
</dbReference>
<sequence length="308" mass="34096">MYAKCGKLDSSVNLLHGVAEVRSDVVAWNAMIKACGGLGQVQKAIEFAVEMQSIGIDPDAVMFLEILPMISLIPSLKKGMEAHAQIFKRGFQNYRTIANALICMYGRCGSLSLSVDAFSGIMDKDAISWTSMMQVYAWNGLAAEVVKLFELMKKTTVQPNRYTFIAVLSAYKNTGLIEEGMDLLKCMKEQYGLDPDIEHISCVVDMFCRTGHLTDAYHLIQSLHTEHAESPVLWSTLLSGSRSWGDLVIAEAASRHLLFSDPENRANYKMLADIYGSLGRRDDADVIIRLLMSRGLDMTLGCSWTEGG</sequence>